<dbReference type="STRING" id="1238182.C882_2977"/>
<sequence length="55" mass="5511">MTHHPLHGEVGLAGVRGAKDGGDPGPGGIAAHSRNIGRSGPDCKRGTAASRVKGW</sequence>
<dbReference type="Proteomes" id="UP000009881">
    <property type="component" value="Unassembled WGS sequence"/>
</dbReference>
<feature type="region of interest" description="Disordered" evidence="1">
    <location>
        <begin position="1"/>
        <end position="55"/>
    </location>
</feature>
<reference evidence="2 3" key="1">
    <citation type="journal article" date="2013" name="Genome Announc.">
        <title>Draft Genome Sequence of an Alphaproteobacterium, Caenispirillum salinarum AK4(T), Isolated from a Solar Saltern.</title>
        <authorList>
            <person name="Khatri I."/>
            <person name="Singh A."/>
            <person name="Korpole S."/>
            <person name="Pinnaka A.K."/>
            <person name="Subramanian S."/>
        </authorList>
    </citation>
    <scope>NUCLEOTIDE SEQUENCE [LARGE SCALE GENOMIC DNA]</scope>
    <source>
        <strain evidence="2 3">AK4</strain>
    </source>
</reference>
<accession>K9HNK2</accession>
<evidence type="ECO:0000256" key="1">
    <source>
        <dbReference type="SAM" id="MobiDB-lite"/>
    </source>
</evidence>
<gene>
    <name evidence="2" type="ORF">C882_2977</name>
</gene>
<protein>
    <submittedName>
        <fullName evidence="2">Uncharacterized protein</fullName>
    </submittedName>
</protein>
<name>K9HNK2_9PROT</name>
<proteinExistence type="predicted"/>
<dbReference type="EMBL" id="ANHY01000004">
    <property type="protein sequence ID" value="EKV31913.1"/>
    <property type="molecule type" value="Genomic_DNA"/>
</dbReference>
<evidence type="ECO:0000313" key="2">
    <source>
        <dbReference type="EMBL" id="EKV31913.1"/>
    </source>
</evidence>
<evidence type="ECO:0000313" key="3">
    <source>
        <dbReference type="Proteomes" id="UP000009881"/>
    </source>
</evidence>
<organism evidence="2 3">
    <name type="scientific">Caenispirillum salinarum AK4</name>
    <dbReference type="NCBI Taxonomy" id="1238182"/>
    <lineage>
        <taxon>Bacteria</taxon>
        <taxon>Pseudomonadati</taxon>
        <taxon>Pseudomonadota</taxon>
        <taxon>Alphaproteobacteria</taxon>
        <taxon>Rhodospirillales</taxon>
        <taxon>Novispirillaceae</taxon>
        <taxon>Caenispirillum</taxon>
    </lineage>
</organism>
<keyword evidence="3" id="KW-1185">Reference proteome</keyword>
<dbReference type="AlphaFoldDB" id="K9HNK2"/>
<comment type="caution">
    <text evidence="2">The sequence shown here is derived from an EMBL/GenBank/DDBJ whole genome shotgun (WGS) entry which is preliminary data.</text>
</comment>